<dbReference type="EMBL" id="FMAQ01000002">
    <property type="protein sequence ID" value="SCB92241.1"/>
    <property type="molecule type" value="Genomic_DNA"/>
</dbReference>
<comment type="catalytic activity">
    <reaction evidence="11">
        <text>acetate + ATP = acetyl phosphate + ADP</text>
        <dbReference type="Rhea" id="RHEA:11352"/>
        <dbReference type="ChEBI" id="CHEBI:22191"/>
        <dbReference type="ChEBI" id="CHEBI:30089"/>
        <dbReference type="ChEBI" id="CHEBI:30616"/>
        <dbReference type="ChEBI" id="CHEBI:456216"/>
        <dbReference type="EC" id="2.7.2.1"/>
    </reaction>
</comment>
<dbReference type="PANTHER" id="PTHR21060">
    <property type="entry name" value="ACETATE KINASE"/>
    <property type="match status" value="1"/>
</dbReference>
<comment type="cofactor">
    <cofactor evidence="11">
        <name>Mg(2+)</name>
        <dbReference type="ChEBI" id="CHEBI:18420"/>
    </cofactor>
    <cofactor evidence="11">
        <name>Mn(2+)</name>
        <dbReference type="ChEBI" id="CHEBI:29035"/>
    </cofactor>
    <text evidence="11">Mg(2+). Can also accept Mn(2+).</text>
</comment>
<feature type="active site" description="Proton donor/acceptor" evidence="11">
    <location>
        <position position="151"/>
    </location>
</feature>
<dbReference type="Proteomes" id="UP000199670">
    <property type="component" value="Unassembled WGS sequence"/>
</dbReference>
<evidence type="ECO:0000256" key="9">
    <source>
        <dbReference type="ARBA" id="ARBA00022840"/>
    </source>
</evidence>
<dbReference type="FunFam" id="3.30.420.40:FF:000042">
    <property type="entry name" value="Acetate kinase"/>
    <property type="match status" value="1"/>
</dbReference>
<feature type="site" description="Transition state stabilizer" evidence="11">
    <location>
        <position position="244"/>
    </location>
</feature>
<dbReference type="GO" id="GO:0006083">
    <property type="term" value="P:acetate metabolic process"/>
    <property type="evidence" value="ECO:0007669"/>
    <property type="project" value="TreeGrafter"/>
</dbReference>
<dbReference type="PROSITE" id="PS01076">
    <property type="entry name" value="ACETATE_KINASE_2"/>
    <property type="match status" value="1"/>
</dbReference>
<accession>A0A1C4ACS6</accession>
<name>A0A1C4ACS6_9GAMM</name>
<evidence type="ECO:0000256" key="11">
    <source>
        <dbReference type="HAMAP-Rule" id="MF_00020"/>
    </source>
</evidence>
<dbReference type="RefSeq" id="WP_091347182.1">
    <property type="nucleotide sequence ID" value="NZ_FMAQ01000002.1"/>
</dbReference>
<dbReference type="GO" id="GO:0008776">
    <property type="term" value="F:acetate kinase activity"/>
    <property type="evidence" value="ECO:0007669"/>
    <property type="project" value="UniProtKB-UniRule"/>
</dbReference>
<evidence type="ECO:0000313" key="14">
    <source>
        <dbReference type="Proteomes" id="UP000199670"/>
    </source>
</evidence>
<dbReference type="STRING" id="1798182.GA0061081_102345"/>
<dbReference type="PANTHER" id="PTHR21060:SF21">
    <property type="entry name" value="ACETATE KINASE"/>
    <property type="match status" value="1"/>
</dbReference>
<dbReference type="NCBIfam" id="TIGR00016">
    <property type="entry name" value="ackA"/>
    <property type="match status" value="1"/>
</dbReference>
<keyword evidence="5 11" id="KW-0808">Transferase</keyword>
<dbReference type="InterPro" id="IPR043129">
    <property type="entry name" value="ATPase_NBD"/>
</dbReference>
<comment type="similarity">
    <text evidence="2 11 12">Belongs to the acetokinase family.</text>
</comment>
<proteinExistence type="inferred from homology"/>
<dbReference type="UniPathway" id="UPA00340">
    <property type="reaction ID" value="UER00458"/>
</dbReference>
<keyword evidence="10 11" id="KW-0460">Magnesium</keyword>
<feature type="binding site" evidence="11">
    <location>
        <position position="18"/>
    </location>
    <ligand>
        <name>ATP</name>
        <dbReference type="ChEBI" id="CHEBI:30616"/>
    </ligand>
</feature>
<dbReference type="GO" id="GO:0005524">
    <property type="term" value="F:ATP binding"/>
    <property type="evidence" value="ECO:0007669"/>
    <property type="project" value="UniProtKB-KW"/>
</dbReference>
<evidence type="ECO:0000256" key="2">
    <source>
        <dbReference type="ARBA" id="ARBA00008748"/>
    </source>
</evidence>
<dbReference type="PIRSF" id="PIRSF000722">
    <property type="entry name" value="Acetate_prop_kin"/>
    <property type="match status" value="1"/>
</dbReference>
<dbReference type="Pfam" id="PF00871">
    <property type="entry name" value="Acetate_kinase"/>
    <property type="match status" value="1"/>
</dbReference>
<reference evidence="14" key="1">
    <citation type="submission" date="2016-08" db="EMBL/GenBank/DDBJ databases">
        <authorList>
            <person name="Varghese N."/>
            <person name="Submissions Spin"/>
        </authorList>
    </citation>
    <scope>NUCLEOTIDE SEQUENCE [LARGE SCALE GENOMIC DNA]</scope>
    <source>
        <strain evidence="14">R-53248</strain>
    </source>
</reference>
<feature type="binding site" evidence="11">
    <location>
        <position position="11"/>
    </location>
    <ligand>
        <name>Mg(2+)</name>
        <dbReference type="ChEBI" id="CHEBI:18420"/>
    </ligand>
</feature>
<dbReference type="Gene3D" id="3.30.420.40">
    <property type="match status" value="2"/>
</dbReference>
<dbReference type="FunFam" id="3.30.420.40:FF:000041">
    <property type="entry name" value="Acetate kinase"/>
    <property type="match status" value="1"/>
</dbReference>
<evidence type="ECO:0000256" key="1">
    <source>
        <dbReference type="ARBA" id="ARBA00004496"/>
    </source>
</evidence>
<feature type="site" description="Transition state stabilizer" evidence="11">
    <location>
        <position position="183"/>
    </location>
</feature>
<comment type="subcellular location">
    <subcellularLocation>
        <location evidence="1 11">Cytoplasm</location>
    </subcellularLocation>
</comment>
<feature type="binding site" evidence="11">
    <location>
        <position position="92"/>
    </location>
    <ligand>
        <name>substrate</name>
    </ligand>
</feature>
<feature type="binding site" evidence="11">
    <location>
        <begin position="211"/>
        <end position="215"/>
    </location>
    <ligand>
        <name>ATP</name>
        <dbReference type="ChEBI" id="CHEBI:30616"/>
    </ligand>
</feature>
<keyword evidence="9 11" id="KW-0067">ATP-binding</keyword>
<dbReference type="GO" id="GO:0005829">
    <property type="term" value="C:cytosol"/>
    <property type="evidence" value="ECO:0007669"/>
    <property type="project" value="TreeGrafter"/>
</dbReference>
<dbReference type="InterPro" id="IPR004372">
    <property type="entry name" value="Ac/propionate_kinase"/>
</dbReference>
<evidence type="ECO:0000313" key="13">
    <source>
        <dbReference type="EMBL" id="SCB92241.1"/>
    </source>
</evidence>
<evidence type="ECO:0000256" key="8">
    <source>
        <dbReference type="ARBA" id="ARBA00022777"/>
    </source>
</evidence>
<evidence type="ECO:0000256" key="3">
    <source>
        <dbReference type="ARBA" id="ARBA00011738"/>
    </source>
</evidence>
<dbReference type="GO" id="GO:0000287">
    <property type="term" value="F:magnesium ion binding"/>
    <property type="evidence" value="ECO:0007669"/>
    <property type="project" value="UniProtKB-UniRule"/>
</dbReference>
<evidence type="ECO:0000256" key="5">
    <source>
        <dbReference type="ARBA" id="ARBA00022679"/>
    </source>
</evidence>
<keyword evidence="8 11" id="KW-0418">Kinase</keyword>
<gene>
    <name evidence="11" type="primary">ackA</name>
    <name evidence="13" type="ORF">GA0061081_102345</name>
</gene>
<dbReference type="OrthoDB" id="9802453at2"/>
<dbReference type="GO" id="GO:0006085">
    <property type="term" value="P:acetyl-CoA biosynthetic process"/>
    <property type="evidence" value="ECO:0007669"/>
    <property type="project" value="UniProtKB-UniRule"/>
</dbReference>
<keyword evidence="4 11" id="KW-0963">Cytoplasm</keyword>
<feature type="binding site" evidence="11">
    <location>
        <begin position="334"/>
        <end position="338"/>
    </location>
    <ligand>
        <name>ATP</name>
        <dbReference type="ChEBI" id="CHEBI:30616"/>
    </ligand>
</feature>
<dbReference type="InterPro" id="IPR000890">
    <property type="entry name" value="Aliphatic_acid_kin_short-chain"/>
</dbReference>
<dbReference type="AlphaFoldDB" id="A0A1C4ACS6"/>
<dbReference type="CDD" id="cd24010">
    <property type="entry name" value="ASKHA_NBD_AcK_PK"/>
    <property type="match status" value="1"/>
</dbReference>
<feature type="binding site" evidence="11">
    <location>
        <position position="388"/>
    </location>
    <ligand>
        <name>Mg(2+)</name>
        <dbReference type="ChEBI" id="CHEBI:18420"/>
    </ligand>
</feature>
<evidence type="ECO:0000256" key="6">
    <source>
        <dbReference type="ARBA" id="ARBA00022723"/>
    </source>
</evidence>
<sequence length="401" mass="43301">MSSSNNALVLNCGSSSLKFAIINPENGDEFLSGLAECFNLPDARIKWKLDGVKGEASLGAGAAHSEAIKFIVNSIFPKKPELLDSIKSIGHRIVHGGEKYTQSVVIDDSVLKGIEDAAAFAPLHNPAHLIGIREAFAAFPHLKNKNVAVFDTAFHTTMPKEAYLYAIPNELYTKHGVRRYGAHGTSHYYVSQQAAKLLNKPVEETNVITCHLGNGASITAVKNGKCVETSMGLTPLEGLVMGTRSGDIDPAIMFFLHDNLKMSVADINNLLNKKSGLLGLTGVSSDCRYVTDHYETDENAKNALDVFVHRLVKYIGGYAMLLDGRLDAIIFTGGIGENSEEVRRMALNKLSILGFELDQERNLAARFGKGGTITKDGSAIAMVIPTNEELVIAQDAARLTA</sequence>
<protein>
    <recommendedName>
        <fullName evidence="11">Acetate kinase</fullName>
        <ecNumber evidence="11">2.7.2.1</ecNumber>
    </recommendedName>
    <alternativeName>
        <fullName evidence="11">Acetokinase</fullName>
    </alternativeName>
</protein>
<dbReference type="EC" id="2.7.2.1" evidence="11"/>
<dbReference type="InterPro" id="IPR023865">
    <property type="entry name" value="Aliphatic_acid_kinase_CS"/>
</dbReference>
<dbReference type="PRINTS" id="PR00471">
    <property type="entry name" value="ACETATEKNASE"/>
</dbReference>
<organism evidence="13 14">
    <name type="scientific">Gilliamella bombicola</name>
    <dbReference type="NCBI Taxonomy" id="1798182"/>
    <lineage>
        <taxon>Bacteria</taxon>
        <taxon>Pseudomonadati</taxon>
        <taxon>Pseudomonadota</taxon>
        <taxon>Gammaproteobacteria</taxon>
        <taxon>Orbales</taxon>
        <taxon>Orbaceae</taxon>
        <taxon>Gilliamella</taxon>
    </lineage>
</organism>
<evidence type="ECO:0000256" key="4">
    <source>
        <dbReference type="ARBA" id="ARBA00022490"/>
    </source>
</evidence>
<keyword evidence="7 11" id="KW-0547">Nucleotide-binding</keyword>
<dbReference type="PROSITE" id="PS01075">
    <property type="entry name" value="ACETATE_KINASE_1"/>
    <property type="match status" value="1"/>
</dbReference>
<comment type="function">
    <text evidence="11">Catalyzes the formation of acetyl phosphate from acetate and ATP. Can also catalyze the reverse reaction.</text>
</comment>
<evidence type="ECO:0000256" key="10">
    <source>
        <dbReference type="ARBA" id="ARBA00022842"/>
    </source>
</evidence>
<keyword evidence="14" id="KW-1185">Reference proteome</keyword>
<dbReference type="HAMAP" id="MF_00020">
    <property type="entry name" value="Acetate_kinase"/>
    <property type="match status" value="1"/>
</dbReference>
<dbReference type="SUPFAM" id="SSF53067">
    <property type="entry name" value="Actin-like ATPase domain"/>
    <property type="match status" value="2"/>
</dbReference>
<evidence type="ECO:0000256" key="7">
    <source>
        <dbReference type="ARBA" id="ARBA00022741"/>
    </source>
</evidence>
<keyword evidence="6 11" id="KW-0479">Metal-binding</keyword>
<evidence type="ECO:0000256" key="12">
    <source>
        <dbReference type="RuleBase" id="RU003835"/>
    </source>
</evidence>
<comment type="subunit">
    <text evidence="3 11">Homodimer.</text>
</comment>
<feature type="binding site" evidence="11">
    <location>
        <begin position="286"/>
        <end position="288"/>
    </location>
    <ligand>
        <name>ATP</name>
        <dbReference type="ChEBI" id="CHEBI:30616"/>
    </ligand>
</feature>
<comment type="pathway">
    <text evidence="11">Metabolic intermediate biosynthesis; acetyl-CoA biosynthesis; acetyl-CoA from acetate: step 1/2.</text>
</comment>